<evidence type="ECO:0000256" key="1">
    <source>
        <dbReference type="SAM" id="Phobius"/>
    </source>
</evidence>
<dbReference type="RefSeq" id="WP_346189589.1">
    <property type="nucleotide sequence ID" value="NZ_BAABRL010000011.1"/>
</dbReference>
<dbReference type="Proteomes" id="UP001424741">
    <property type="component" value="Unassembled WGS sequence"/>
</dbReference>
<comment type="caution">
    <text evidence="2">The sequence shown here is derived from an EMBL/GenBank/DDBJ whole genome shotgun (WGS) entry which is preliminary data.</text>
</comment>
<keyword evidence="1" id="KW-0472">Membrane</keyword>
<name>A0ABP9V2W1_9BACT</name>
<accession>A0ABP9V2W1</accession>
<protein>
    <recommendedName>
        <fullName evidence="4">Verru_Chthon cassette protein A</fullName>
    </recommendedName>
</protein>
<evidence type="ECO:0008006" key="4">
    <source>
        <dbReference type="Google" id="ProtNLM"/>
    </source>
</evidence>
<evidence type="ECO:0000313" key="3">
    <source>
        <dbReference type="Proteomes" id="UP001424741"/>
    </source>
</evidence>
<reference evidence="2 3" key="1">
    <citation type="submission" date="2024-02" db="EMBL/GenBank/DDBJ databases">
        <title>Rubritalea halochordaticola NBRC 107102.</title>
        <authorList>
            <person name="Ichikawa N."/>
            <person name="Katano-Makiyama Y."/>
            <person name="Hidaka K."/>
        </authorList>
    </citation>
    <scope>NUCLEOTIDE SEQUENCE [LARGE SCALE GENOMIC DNA]</scope>
    <source>
        <strain evidence="2 3">NBRC 107102</strain>
    </source>
</reference>
<proteinExistence type="predicted"/>
<sequence length="1210" mass="132747">MRYQNPALPQNKRKHPKAFALVSTVTVMSLLMLLCLSFVNLARLESKGKDHQAIAEANARLALNIAIAELQKYAGPDQRVTARADITDPDWDQTESSLQHPHYTYVWDVSGSELDLKQGSAGTATPATSATNVQFTGTTESHRPGMKPGHDFSKKPAVLVSGNEFYKLTDEEGKISNTSYPEGYITADSKLDDDSISIIPADSVLADRKAKSSDRKSVDVPLVKVNEHSSYGWWIGDESIKARTNLGNRHESDSVAARLMAQRSPISPLRDGLDNTKMDEAEANKVLSVLSNSIPTEGKLETGWSYSPDMTSSSTSLLTDVRSGGLKQDLTYILHNDDQASNMPGEFQNNAPLLDTIKTKPWGGVAGHGDSGNGGLSPFVSTLRNYAQRSSIDPDVAVSVGEKGITPVLSQAQVGIHTAYRPVGAGQFQVYYSVFPSVTLWNPHNAPIKLDKKITIALERRSGTLNWWLNLFRANYRIQRSDGSIGFTENNVFNNSGGARGGWNFKVTIEPDAQTVIQPGEAIVFSPRENTVSHTPVAKFTPPADGQAWTGSTTRTSFDIKVHPGWRPGKGHLFSLDGRVHDASAYSAGNSFPRISFGLGGLGDDNLLWSASVDKGGIFSYWSRLGSETAANSPFFDPPLTTDKNQDARGSFPGILVKHALRMGDNYLTSLPKYTHPDQKTQLFPYMSNYNPTAVYHAAIGDSYSGNPQSGHSKFYSSAATELSPTLMGSTYDYQNARSIYTVPTTDSMELNTYIGSDYLGPSKRMVVNELPTHSLASYPNGDAGAITSLTQLNHSDLIKGTNTPTGAIRYLWMGTSNYPAYPIGNSVADYRLNVEHEDIESKGLEYISSLARLDNQNWRVSSVHYDVSYLLNDRFYDRYFFSTIPQSKEYDPEHPLVNGRLKLSTEDQEEYKQPEVAEHLIMQGGFNINSTSVAAWEMLLSSALGVDYPNANSSEAHFSNLVSSDGSFGVKSQNTEDAVAGTAAVSLNQEEIRELAEAIVKQVKRRGPFPSLSAFVNRTNYLEDLYREEPNGNLGSTHKDVRYAGAIQAAIDSLKLNQATSSEKPLSPSEFVADTRFYPAVECMRDSANSHLPGTLKQSDILRQIDPVITARGDTFIIRTVGVSKDDTGKVRAKAACEVIVQRKVAYCDQSQEPDTEPYQANRSSGDSVSFTTQLSAVNQRYGRRFEVQSFRWLPKSEVAEMTLKGKTP</sequence>
<keyword evidence="3" id="KW-1185">Reference proteome</keyword>
<feature type="transmembrane region" description="Helical" evidence="1">
    <location>
        <begin position="20"/>
        <end position="42"/>
    </location>
</feature>
<organism evidence="2 3">
    <name type="scientific">Rubritalea halochordaticola</name>
    <dbReference type="NCBI Taxonomy" id="714537"/>
    <lineage>
        <taxon>Bacteria</taxon>
        <taxon>Pseudomonadati</taxon>
        <taxon>Verrucomicrobiota</taxon>
        <taxon>Verrucomicrobiia</taxon>
        <taxon>Verrucomicrobiales</taxon>
        <taxon>Rubritaleaceae</taxon>
        <taxon>Rubritalea</taxon>
    </lineage>
</organism>
<gene>
    <name evidence="2" type="ORF">Rhal01_03201</name>
</gene>
<dbReference type="EMBL" id="BAABRL010000011">
    <property type="protein sequence ID" value="GAA5497013.1"/>
    <property type="molecule type" value="Genomic_DNA"/>
</dbReference>
<evidence type="ECO:0000313" key="2">
    <source>
        <dbReference type="EMBL" id="GAA5497013.1"/>
    </source>
</evidence>
<keyword evidence="1" id="KW-0812">Transmembrane</keyword>
<keyword evidence="1" id="KW-1133">Transmembrane helix</keyword>